<dbReference type="Proteomes" id="UP000515152">
    <property type="component" value="Chromosome 19"/>
</dbReference>
<dbReference type="AlphaFoldDB" id="A0A6P8GV61"/>
<gene>
    <name evidence="3" type="primary">LOC105903617</name>
</gene>
<evidence type="ECO:0000313" key="3">
    <source>
        <dbReference type="RefSeq" id="XP_031442393.1"/>
    </source>
</evidence>
<reference evidence="3" key="1">
    <citation type="submission" date="2025-08" db="UniProtKB">
        <authorList>
            <consortium name="RefSeq"/>
        </authorList>
    </citation>
    <scope>IDENTIFICATION</scope>
</reference>
<dbReference type="GeneID" id="105903617"/>
<sequence length="920" mass="102529">MDEKVKKVFGFQGDTIHPLDVPERRKICRPPDSLTVYHTTRLCERLMQPKSEFDLTDPRGFLVSSEYNSLHDPNLRGYLFRKDIHRRLFRGGFITKDDKVICSLRTLNKYREQLADVEMDWSRRFRAEQKEVLKMFLTLQDHGRISSDVTVTDVTDWALRSGKHLFENPNSAYKSRSSSGLSLQRLPAIARRCSAIEVSPGSTGRSELIWSAKGSHIMEGLTKELQRERRLESRWITSKQQKEKKREEWIQKNLMKVKKKSTHKSKKESLGRLSSDDAHLLREVLANHLGGQGELAQSLDGSSSQRATPKKASPSGDLASDQCERMEDLARDVEKSESLQKPLSLQSQLHGSRNHIFASAADVVMRADRVYSSRQSRNASLVYQRPFIGAKKKLSAICQKLVTRVSSSHRPATACDLHGKMTSTPSVSSHQVDIQQTLLQEHFKGMITPEELQVVLQSMVVTLVDEVNEVLIPAIVAFEYEHVMASSIPKDLSSSFDETSSSSKISPVTSSSSCSTPKVTVTYPDYTLPNSRGVSHADMWSVSAPQIGRDHERNSLGKNVVAPSASLLLKVENIIKDIVSVEDFTQQTGDGNAVVTPSVAKDSEATASLDAEIKPEEKTEMEIGAGRIHIDAAVTTDTDSSSDSHILEQSSDNIEKKARQQLEAKDATSDNPEFSESEVSNTSSEEESGFMVSLEKIIRLSSDQVDEILDKVSFVLNEERSCWLPFDWPVSADGHDDVEAVSPPPNSVIFAIIQKMQLDKYLERKLMSFFAGRQLTSPGGAPISPVASLSPSALEKLSWNTLSEVNPHSIKVTKWLLETIQKRNDWQGSMNCDLEEMDSRKVRERHLLCEVIQALLDHLNNLSTTRSLNRQTQSDTNMQPGGVGQGGPGYVGTVVSDISLAASELTKEVTAKLLLEDNYH</sequence>
<keyword evidence="2" id="KW-1185">Reference proteome</keyword>
<accession>A0A6P8GV61</accession>
<evidence type="ECO:0000256" key="1">
    <source>
        <dbReference type="SAM" id="MobiDB-lite"/>
    </source>
</evidence>
<feature type="region of interest" description="Disordered" evidence="1">
    <location>
        <begin position="491"/>
        <end position="516"/>
    </location>
</feature>
<proteinExistence type="predicted"/>
<feature type="compositionally biased region" description="Basic and acidic residues" evidence="1">
    <location>
        <begin position="611"/>
        <end position="621"/>
    </location>
</feature>
<organism evidence="2 3">
    <name type="scientific">Clupea harengus</name>
    <name type="common">Atlantic herring</name>
    <dbReference type="NCBI Taxonomy" id="7950"/>
    <lineage>
        <taxon>Eukaryota</taxon>
        <taxon>Metazoa</taxon>
        <taxon>Chordata</taxon>
        <taxon>Craniata</taxon>
        <taxon>Vertebrata</taxon>
        <taxon>Euteleostomi</taxon>
        <taxon>Actinopterygii</taxon>
        <taxon>Neopterygii</taxon>
        <taxon>Teleostei</taxon>
        <taxon>Clupei</taxon>
        <taxon>Clupeiformes</taxon>
        <taxon>Clupeoidei</taxon>
        <taxon>Clupeidae</taxon>
        <taxon>Clupea</taxon>
    </lineage>
</organism>
<protein>
    <submittedName>
        <fullName evidence="3">Fibrous sheath-interacting protein 2 isoform X1</fullName>
    </submittedName>
</protein>
<dbReference type="RefSeq" id="XP_031442393.1">
    <property type="nucleotide sequence ID" value="XM_031586533.2"/>
</dbReference>
<feature type="compositionally biased region" description="Low complexity" evidence="1">
    <location>
        <begin position="493"/>
        <end position="516"/>
    </location>
</feature>
<evidence type="ECO:0000313" key="2">
    <source>
        <dbReference type="Proteomes" id="UP000515152"/>
    </source>
</evidence>
<feature type="region of interest" description="Disordered" evidence="1">
    <location>
        <begin position="598"/>
        <end position="687"/>
    </location>
</feature>
<dbReference type="KEGG" id="char:105903617"/>
<dbReference type="InterPro" id="IPR038891">
    <property type="entry name" value="FSIP2"/>
</dbReference>
<dbReference type="PANTHER" id="PTHR47315:SF3">
    <property type="entry name" value="FIBROUS SHEATH-INTERACTING PROTEIN 2-LIKE"/>
    <property type="match status" value="1"/>
</dbReference>
<feature type="compositionally biased region" description="Basic and acidic residues" evidence="1">
    <location>
        <begin position="653"/>
        <end position="668"/>
    </location>
</feature>
<feature type="region of interest" description="Disordered" evidence="1">
    <location>
        <begin position="294"/>
        <end position="322"/>
    </location>
</feature>
<name>A0A6P8GV61_CLUHA</name>
<dbReference type="PANTHER" id="PTHR47315">
    <property type="entry name" value="FIBROUS SHEATH INTERACTING PROTEIN 2"/>
    <property type="match status" value="1"/>
</dbReference>
<dbReference type="OrthoDB" id="8197715at2759"/>
<feature type="compositionally biased region" description="Low complexity" evidence="1">
    <location>
        <begin position="635"/>
        <end position="644"/>
    </location>
</feature>